<gene>
    <name evidence="3" type="ORF">ACFQMA_05365</name>
</gene>
<keyword evidence="4" id="KW-1185">Reference proteome</keyword>
<dbReference type="PANTHER" id="PTHR46546:SF4">
    <property type="entry name" value="SHEWANELLA-LIKE PROTEIN PHOSPHATASE 1"/>
    <property type="match status" value="1"/>
</dbReference>
<feature type="region of interest" description="Disordered" evidence="1">
    <location>
        <begin position="1"/>
        <end position="20"/>
    </location>
</feature>
<dbReference type="InterPro" id="IPR029052">
    <property type="entry name" value="Metallo-depent_PP-like"/>
</dbReference>
<dbReference type="GeneID" id="78819518"/>
<feature type="domain" description="Calcineurin-like phosphoesterase" evidence="2">
    <location>
        <begin position="29"/>
        <end position="128"/>
    </location>
</feature>
<dbReference type="SUPFAM" id="SSF56300">
    <property type="entry name" value="Metallo-dependent phosphatases"/>
    <property type="match status" value="1"/>
</dbReference>
<dbReference type="EMBL" id="JBHTAS010000001">
    <property type="protein sequence ID" value="MFC7139266.1"/>
    <property type="molecule type" value="Genomic_DNA"/>
</dbReference>
<dbReference type="Pfam" id="PF00149">
    <property type="entry name" value="Metallophos"/>
    <property type="match status" value="1"/>
</dbReference>
<evidence type="ECO:0000259" key="2">
    <source>
        <dbReference type="Pfam" id="PF00149"/>
    </source>
</evidence>
<organism evidence="3 4">
    <name type="scientific">Halosimplex aquaticum</name>
    <dbReference type="NCBI Taxonomy" id="3026162"/>
    <lineage>
        <taxon>Archaea</taxon>
        <taxon>Methanobacteriati</taxon>
        <taxon>Methanobacteriota</taxon>
        <taxon>Stenosarchaea group</taxon>
        <taxon>Halobacteria</taxon>
        <taxon>Halobacteriales</taxon>
        <taxon>Haloarculaceae</taxon>
        <taxon>Halosimplex</taxon>
    </lineage>
</organism>
<dbReference type="RefSeq" id="WP_274324861.1">
    <property type="nucleotide sequence ID" value="NZ_CP118158.1"/>
</dbReference>
<accession>A0ABD5XZ49</accession>
<dbReference type="Gene3D" id="3.60.21.10">
    <property type="match status" value="1"/>
</dbReference>
<protein>
    <submittedName>
        <fullName evidence="3">Metallophosphoesterase</fullName>
    </submittedName>
</protein>
<comment type="caution">
    <text evidence="3">The sequence shown here is derived from an EMBL/GenBank/DDBJ whole genome shotgun (WGS) entry which is preliminary data.</text>
</comment>
<name>A0ABD5XZ49_9EURY</name>
<sequence>MIELSAGDSDAVPTDARDGVDGLDADAPRIVSVSDLHGYLGDARRALTTLGDHPDYDPLVEADDEGRLHWAAGDESVLVVNGDLVDRGPDNEGVIELVERLAREAPPGHVRVTLGNHEWGVLFRDLVNWEAWFSGQRTDAERRQLCEAVERGGLVAAYEGYNFTYAHAGLVTDYEAADLNDRLVDAALELRETVGASEDADTQRRLVDDYRRVLGLGRQSGRGFGAGVAWLDFQFLPGNAQPQIVGHTRQDEPVQKGNVVCENVIRANRSADGGQAVLVETPESLVSLARTGDGGVERAEFDLPETTH</sequence>
<evidence type="ECO:0000313" key="3">
    <source>
        <dbReference type="EMBL" id="MFC7139266.1"/>
    </source>
</evidence>
<dbReference type="Proteomes" id="UP001596432">
    <property type="component" value="Unassembled WGS sequence"/>
</dbReference>
<dbReference type="AlphaFoldDB" id="A0ABD5XZ49"/>
<evidence type="ECO:0000256" key="1">
    <source>
        <dbReference type="SAM" id="MobiDB-lite"/>
    </source>
</evidence>
<evidence type="ECO:0000313" key="4">
    <source>
        <dbReference type="Proteomes" id="UP001596432"/>
    </source>
</evidence>
<dbReference type="InterPro" id="IPR004843">
    <property type="entry name" value="Calcineurin-like_PHP"/>
</dbReference>
<proteinExistence type="predicted"/>
<reference evidence="3 4" key="1">
    <citation type="journal article" date="2019" name="Int. J. Syst. Evol. Microbiol.">
        <title>The Global Catalogue of Microorganisms (GCM) 10K type strain sequencing project: providing services to taxonomists for standard genome sequencing and annotation.</title>
        <authorList>
            <consortium name="The Broad Institute Genomics Platform"/>
            <consortium name="The Broad Institute Genome Sequencing Center for Infectious Disease"/>
            <person name="Wu L."/>
            <person name="Ma J."/>
        </authorList>
    </citation>
    <scope>NUCLEOTIDE SEQUENCE [LARGE SCALE GENOMIC DNA]</scope>
    <source>
        <strain evidence="3 4">XZYJT29</strain>
    </source>
</reference>
<dbReference type="PANTHER" id="PTHR46546">
    <property type="entry name" value="SHEWANELLA-LIKE PROTEIN PHOSPHATASE 1"/>
    <property type="match status" value="1"/>
</dbReference>